<sequence length="60" mass="6907">MILFRIIIVLSIICVELDPDAYIKSIRFLFKTGYGTYLCGLISLHRILEFSSIGREINDL</sequence>
<evidence type="ECO:0000313" key="1">
    <source>
        <dbReference type="EMBL" id="PVH64319.1"/>
    </source>
</evidence>
<dbReference type="EMBL" id="CM008047">
    <property type="protein sequence ID" value="PVH64319.1"/>
    <property type="molecule type" value="Genomic_DNA"/>
</dbReference>
<reference evidence="1" key="1">
    <citation type="submission" date="2018-04" db="EMBL/GenBank/DDBJ databases">
        <title>WGS assembly of Panicum hallii.</title>
        <authorList>
            <person name="Lovell J."/>
            <person name="Jenkins J."/>
            <person name="Lowry D."/>
            <person name="Mamidi S."/>
            <person name="Sreedasyam A."/>
            <person name="Weng X."/>
            <person name="Barry K."/>
            <person name="Bonette J."/>
            <person name="Campitelli B."/>
            <person name="Daum C."/>
            <person name="Gordon S."/>
            <person name="Gould B."/>
            <person name="Lipzen A."/>
            <person name="Macqueen A."/>
            <person name="Palacio-Mejia J."/>
            <person name="Plott C."/>
            <person name="Shakirov E."/>
            <person name="Shu S."/>
            <person name="Yoshinaga Y."/>
            <person name="Zane M."/>
            <person name="Rokhsar D."/>
            <person name="Grimwood J."/>
            <person name="Schmutz J."/>
            <person name="Juenger T."/>
        </authorList>
    </citation>
    <scope>NUCLEOTIDE SEQUENCE [LARGE SCALE GENOMIC DNA]</scope>
    <source>
        <strain evidence="1">FIL2</strain>
    </source>
</reference>
<gene>
    <name evidence="1" type="ORF">PAHAL_2G236500</name>
</gene>
<dbReference type="Gramene" id="PVH64319">
    <property type="protein sequence ID" value="PVH64319"/>
    <property type="gene ID" value="PAHAL_2G236500"/>
</dbReference>
<accession>A0A2T8KQ87</accession>
<organism evidence="1">
    <name type="scientific">Panicum hallii</name>
    <dbReference type="NCBI Taxonomy" id="206008"/>
    <lineage>
        <taxon>Eukaryota</taxon>
        <taxon>Viridiplantae</taxon>
        <taxon>Streptophyta</taxon>
        <taxon>Embryophyta</taxon>
        <taxon>Tracheophyta</taxon>
        <taxon>Spermatophyta</taxon>
        <taxon>Magnoliopsida</taxon>
        <taxon>Liliopsida</taxon>
        <taxon>Poales</taxon>
        <taxon>Poaceae</taxon>
        <taxon>PACMAD clade</taxon>
        <taxon>Panicoideae</taxon>
        <taxon>Panicodae</taxon>
        <taxon>Paniceae</taxon>
        <taxon>Panicinae</taxon>
        <taxon>Panicum</taxon>
        <taxon>Panicum sect. Panicum</taxon>
    </lineage>
</organism>
<dbReference type="AlphaFoldDB" id="A0A2T8KQ87"/>
<dbReference type="Proteomes" id="UP000243499">
    <property type="component" value="Chromosome 2"/>
</dbReference>
<name>A0A2T8KQ87_9POAL</name>
<proteinExistence type="predicted"/>
<protein>
    <submittedName>
        <fullName evidence="1">Uncharacterized protein</fullName>
    </submittedName>
</protein>